<dbReference type="EMBL" id="JBAMIC010000024">
    <property type="protein sequence ID" value="KAK7090783.1"/>
    <property type="molecule type" value="Genomic_DNA"/>
</dbReference>
<comment type="caution">
    <text evidence="2">The sequence shown here is derived from an EMBL/GenBank/DDBJ whole genome shotgun (WGS) entry which is preliminary data.</text>
</comment>
<name>A0AAN9G0F4_9CAEN</name>
<dbReference type="AlphaFoldDB" id="A0AAN9G0F4"/>
<reference evidence="2 3" key="1">
    <citation type="submission" date="2024-02" db="EMBL/GenBank/DDBJ databases">
        <title>Chromosome-scale genome assembly of the rough periwinkle Littorina saxatilis.</title>
        <authorList>
            <person name="De Jode A."/>
            <person name="Faria R."/>
            <person name="Formenti G."/>
            <person name="Sims Y."/>
            <person name="Smith T.P."/>
            <person name="Tracey A."/>
            <person name="Wood J.M.D."/>
            <person name="Zagrodzka Z.B."/>
            <person name="Johannesson K."/>
            <person name="Butlin R.K."/>
            <person name="Leder E.H."/>
        </authorList>
    </citation>
    <scope>NUCLEOTIDE SEQUENCE [LARGE SCALE GENOMIC DNA]</scope>
    <source>
        <strain evidence="2">Snail1</strain>
        <tissue evidence="2">Muscle</tissue>
    </source>
</reference>
<accession>A0AAN9G0F4</accession>
<feature type="transmembrane region" description="Helical" evidence="1">
    <location>
        <begin position="7"/>
        <end position="31"/>
    </location>
</feature>
<keyword evidence="1" id="KW-0472">Membrane</keyword>
<protein>
    <submittedName>
        <fullName evidence="2">Uncharacterized protein</fullName>
    </submittedName>
</protein>
<dbReference type="Proteomes" id="UP001374579">
    <property type="component" value="Unassembled WGS sequence"/>
</dbReference>
<evidence type="ECO:0000313" key="2">
    <source>
        <dbReference type="EMBL" id="KAK7090783.1"/>
    </source>
</evidence>
<proteinExistence type="predicted"/>
<organism evidence="2 3">
    <name type="scientific">Littorina saxatilis</name>
    <dbReference type="NCBI Taxonomy" id="31220"/>
    <lineage>
        <taxon>Eukaryota</taxon>
        <taxon>Metazoa</taxon>
        <taxon>Spiralia</taxon>
        <taxon>Lophotrochozoa</taxon>
        <taxon>Mollusca</taxon>
        <taxon>Gastropoda</taxon>
        <taxon>Caenogastropoda</taxon>
        <taxon>Littorinimorpha</taxon>
        <taxon>Littorinoidea</taxon>
        <taxon>Littorinidae</taxon>
        <taxon>Littorina</taxon>
    </lineage>
</organism>
<keyword evidence="1" id="KW-1133">Transmembrane helix</keyword>
<evidence type="ECO:0000256" key="1">
    <source>
        <dbReference type="SAM" id="Phobius"/>
    </source>
</evidence>
<sequence>MCSLSTVTPVLMTALQILIMVIADVAAMPMWKTEFYHFRNWEGNYMYHGESHPCSIAVQSVQEDDSGVAYVSFVAENTHLDMNAFSSDNIRIMFRQNAVYNTNHHFYDVFEFVVELVPQGRVQVLIGNITRPASNFSTIRLQSEKSRGYENHSGASGLSVGLAIGISVFLFIVCIVVGILILRWGIRKGYLRHVARSYKNFRNPEGAASFDNTQSDTRDSNVDVHI</sequence>
<keyword evidence="3" id="KW-1185">Reference proteome</keyword>
<feature type="transmembrane region" description="Helical" evidence="1">
    <location>
        <begin position="158"/>
        <end position="182"/>
    </location>
</feature>
<keyword evidence="1" id="KW-0812">Transmembrane</keyword>
<evidence type="ECO:0000313" key="3">
    <source>
        <dbReference type="Proteomes" id="UP001374579"/>
    </source>
</evidence>
<gene>
    <name evidence="2" type="ORF">V1264_010538</name>
</gene>